<feature type="domain" description="DhaL" evidence="13">
    <location>
        <begin position="388"/>
        <end position="588"/>
    </location>
</feature>
<evidence type="ECO:0000256" key="11">
    <source>
        <dbReference type="PIRSR" id="PIRSR612734-1"/>
    </source>
</evidence>
<dbReference type="EMBL" id="KN847529">
    <property type="protein sequence ID" value="KIW09111.1"/>
    <property type="molecule type" value="Genomic_DNA"/>
</dbReference>
<keyword evidence="5" id="KW-0547">Nucleotide-binding</keyword>
<evidence type="ECO:0000313" key="16">
    <source>
        <dbReference type="Proteomes" id="UP000053259"/>
    </source>
</evidence>
<name>A0A0D1Y244_9PEZI</name>
<evidence type="ECO:0000256" key="10">
    <source>
        <dbReference type="ARBA" id="ARBA00048898"/>
    </source>
</evidence>
<comment type="catalytic activity">
    <reaction evidence="10">
        <text>dihydroxyacetone + ATP = dihydroxyacetone phosphate + ADP + H(+)</text>
        <dbReference type="Rhea" id="RHEA:15773"/>
        <dbReference type="ChEBI" id="CHEBI:15378"/>
        <dbReference type="ChEBI" id="CHEBI:16016"/>
        <dbReference type="ChEBI" id="CHEBI:30616"/>
        <dbReference type="ChEBI" id="CHEBI:57642"/>
        <dbReference type="ChEBI" id="CHEBI:456216"/>
        <dbReference type="EC" id="2.7.1.29"/>
    </reaction>
</comment>
<comment type="pathway">
    <text evidence="2">Polyol metabolism; glycerol fermentation; glycerone phosphate from glycerol (oxidative route): step 2/2.</text>
</comment>
<dbReference type="UniPathway" id="UPA00617">
    <property type="reaction ID" value="UER00669"/>
</dbReference>
<evidence type="ECO:0000256" key="7">
    <source>
        <dbReference type="ARBA" id="ARBA00022798"/>
    </source>
</evidence>
<evidence type="ECO:0000259" key="13">
    <source>
        <dbReference type="PROSITE" id="PS51480"/>
    </source>
</evidence>
<keyword evidence="8" id="KW-0067">ATP-binding</keyword>
<dbReference type="FunFam" id="3.30.1180.20:FF:000001">
    <property type="entry name" value="Dihydroxyacetone kinase 1"/>
    <property type="match status" value="1"/>
</dbReference>
<feature type="binding site" evidence="12">
    <location>
        <position position="110"/>
    </location>
    <ligand>
        <name>substrate</name>
    </ligand>
</feature>
<dbReference type="GO" id="GO:0005829">
    <property type="term" value="C:cytosol"/>
    <property type="evidence" value="ECO:0007669"/>
    <property type="project" value="TreeGrafter"/>
</dbReference>
<protein>
    <submittedName>
        <fullName evidence="15">Dihydroxyacetone kinase</fullName>
    </submittedName>
</protein>
<evidence type="ECO:0000256" key="9">
    <source>
        <dbReference type="ARBA" id="ARBA00047974"/>
    </source>
</evidence>
<sequence>MSRKHFFKETTGVVVQGLRSLVSRNNHLALDEANKVVYSTTHSPSKIAIVSGGGAGHEPAWSGYVGDGMLSAAVSGEVFASPSTKQIMAGVRHVPSDVGLILCITNYTGDNLHFGLAREKAAANGQNVAVISLAEDVALGRKKSEGLGRRGLAGNMYVLKLVGAAAEEGWSFERCVEIGTQINANLVTVGTSLDHCHIPGRAHHEQVADDACVLGMGIHNEPGLLTISPMPSPEEIVGKMLSFLLDPNDSERAFVEFREGDEVSLLINNFGGLSVFELEALADVTLQLLEKDWKIKPVRNFVSVFETSLNGPGFSISLANISGVARSINSTSEEVLRLLDAPTTAPAWPKNGYATKAPTNGIYTNGKMEELTKPSPSEADIGPQVNPESLEKVLRKACNAAIAAEPEITKYDIQMGDGDCGEAVAGACTAILAQLDAKAITSTSFLEQMDIIVDTVEDIGGSLFAIIAILLTAFTNSIRQQKSSGTLTIETVSKAVGPAIEGLMKYTSARVGGRTVMDTFIPFCETLQNTSDLEAAVQAAEEGARSTAGMKAKFGRATYVGDKAEELRENPPDPGAYALSVFLRALADGVANL</sequence>
<dbReference type="STRING" id="253628.A0A0D1Y244"/>
<evidence type="ECO:0000256" key="4">
    <source>
        <dbReference type="ARBA" id="ARBA00022679"/>
    </source>
</evidence>
<proteinExistence type="inferred from homology"/>
<dbReference type="InterPro" id="IPR050861">
    <property type="entry name" value="Dihydroxyacetone_Kinase"/>
</dbReference>
<feature type="binding site" evidence="12">
    <location>
        <begin position="54"/>
        <end position="57"/>
    </location>
    <ligand>
        <name>substrate</name>
    </ligand>
</feature>
<evidence type="ECO:0000259" key="14">
    <source>
        <dbReference type="PROSITE" id="PS51481"/>
    </source>
</evidence>
<dbReference type="Gene3D" id="1.25.40.340">
    <property type="match status" value="1"/>
</dbReference>
<dbReference type="Gene3D" id="3.40.50.10440">
    <property type="entry name" value="Dihydroxyacetone kinase, domain 1"/>
    <property type="match status" value="1"/>
</dbReference>
<dbReference type="GO" id="GO:0050354">
    <property type="term" value="F:triokinase activity"/>
    <property type="evidence" value="ECO:0007669"/>
    <property type="project" value="UniProtKB-EC"/>
</dbReference>
<dbReference type="InParanoid" id="A0A0D1Y244"/>
<keyword evidence="4" id="KW-0808">Transferase</keyword>
<gene>
    <name evidence="15" type="ORF">PV09_00055</name>
</gene>
<dbReference type="RefSeq" id="XP_016218980.1">
    <property type="nucleotide sequence ID" value="XM_016352723.1"/>
</dbReference>
<keyword evidence="6 15" id="KW-0418">Kinase</keyword>
<keyword evidence="7" id="KW-0319">Glycerol metabolism</keyword>
<dbReference type="OrthoDB" id="1724672at2759"/>
<reference evidence="15 16" key="1">
    <citation type="submission" date="2015-01" db="EMBL/GenBank/DDBJ databases">
        <title>The Genome Sequence of Ochroconis gallopava CBS43764.</title>
        <authorList>
            <consortium name="The Broad Institute Genomics Platform"/>
            <person name="Cuomo C."/>
            <person name="de Hoog S."/>
            <person name="Gorbushina A."/>
            <person name="Stielow B."/>
            <person name="Teixiera M."/>
            <person name="Abouelleil A."/>
            <person name="Chapman S.B."/>
            <person name="Priest M."/>
            <person name="Young S.K."/>
            <person name="Wortman J."/>
            <person name="Nusbaum C."/>
            <person name="Birren B."/>
        </authorList>
    </citation>
    <scope>NUCLEOTIDE SEQUENCE [LARGE SCALE GENOMIC DNA]</scope>
    <source>
        <strain evidence="15 16">CBS 43764</strain>
    </source>
</reference>
<evidence type="ECO:0000256" key="12">
    <source>
        <dbReference type="PIRSR" id="PIRSR612734-2"/>
    </source>
</evidence>
<dbReference type="GO" id="GO:0005524">
    <property type="term" value="F:ATP binding"/>
    <property type="evidence" value="ECO:0007669"/>
    <property type="project" value="UniProtKB-KW"/>
</dbReference>
<evidence type="ECO:0000256" key="6">
    <source>
        <dbReference type="ARBA" id="ARBA00022777"/>
    </source>
</evidence>
<comment type="similarity">
    <text evidence="3">Belongs to the dihydroxyacetone kinase (DAK) family.</text>
</comment>
<dbReference type="SUPFAM" id="SSF101473">
    <property type="entry name" value="DhaL-like"/>
    <property type="match status" value="1"/>
</dbReference>
<evidence type="ECO:0000313" key="15">
    <source>
        <dbReference type="EMBL" id="KIW09111.1"/>
    </source>
</evidence>
<evidence type="ECO:0000256" key="2">
    <source>
        <dbReference type="ARBA" id="ARBA00004778"/>
    </source>
</evidence>
<evidence type="ECO:0000256" key="5">
    <source>
        <dbReference type="ARBA" id="ARBA00022741"/>
    </source>
</evidence>
<dbReference type="Proteomes" id="UP000053259">
    <property type="component" value="Unassembled WGS sequence"/>
</dbReference>
<dbReference type="Pfam" id="PF02734">
    <property type="entry name" value="Dak2"/>
    <property type="match status" value="1"/>
</dbReference>
<dbReference type="NCBIfam" id="TIGR02361">
    <property type="entry name" value="dak_ATP"/>
    <property type="match status" value="1"/>
</dbReference>
<dbReference type="PANTHER" id="PTHR28629:SF1">
    <property type="entry name" value="YALI0F01606P"/>
    <property type="match status" value="1"/>
</dbReference>
<feature type="active site" description="Tele-hemiaminal-histidine intermediate" evidence="11">
    <location>
        <position position="219"/>
    </location>
</feature>
<dbReference type="PANTHER" id="PTHR28629">
    <property type="entry name" value="TRIOKINASE/FMN CYCLASE"/>
    <property type="match status" value="1"/>
</dbReference>
<keyword evidence="16" id="KW-1185">Reference proteome</keyword>
<feature type="domain" description="DhaK" evidence="14">
    <location>
        <begin position="9"/>
        <end position="348"/>
    </location>
</feature>
<dbReference type="HOGENOM" id="CLU_017054_6_0_1"/>
<evidence type="ECO:0000256" key="3">
    <source>
        <dbReference type="ARBA" id="ARBA00008757"/>
    </source>
</evidence>
<dbReference type="InterPro" id="IPR012734">
    <property type="entry name" value="DhaK_ATP"/>
</dbReference>
<dbReference type="InterPro" id="IPR036117">
    <property type="entry name" value="DhaL_dom_sf"/>
</dbReference>
<dbReference type="Pfam" id="PF02733">
    <property type="entry name" value="Dak1"/>
    <property type="match status" value="1"/>
</dbReference>
<comment type="catalytic activity">
    <reaction evidence="9">
        <text>D-glyceraldehyde + ATP = D-glyceraldehyde 3-phosphate + ADP + H(+)</text>
        <dbReference type="Rhea" id="RHEA:13941"/>
        <dbReference type="ChEBI" id="CHEBI:15378"/>
        <dbReference type="ChEBI" id="CHEBI:17378"/>
        <dbReference type="ChEBI" id="CHEBI:30616"/>
        <dbReference type="ChEBI" id="CHEBI:59776"/>
        <dbReference type="ChEBI" id="CHEBI:456216"/>
        <dbReference type="EC" id="2.7.1.28"/>
    </reaction>
</comment>
<dbReference type="PROSITE" id="PS51481">
    <property type="entry name" value="DHAK"/>
    <property type="match status" value="1"/>
</dbReference>
<dbReference type="VEuPathDB" id="FungiDB:PV09_00055"/>
<accession>A0A0D1Y244</accession>
<evidence type="ECO:0000256" key="8">
    <source>
        <dbReference type="ARBA" id="ARBA00022840"/>
    </source>
</evidence>
<dbReference type="FunFam" id="3.40.50.10440:FF:000001">
    <property type="entry name" value="Dihydroxyacetone kinase, DhaK subunit"/>
    <property type="match status" value="1"/>
</dbReference>
<dbReference type="SMART" id="SM01120">
    <property type="entry name" value="Dak2"/>
    <property type="match status" value="1"/>
</dbReference>
<dbReference type="SUPFAM" id="SSF82549">
    <property type="entry name" value="DAK1/DegV-like"/>
    <property type="match status" value="1"/>
</dbReference>
<dbReference type="AlphaFoldDB" id="A0A0D1Y244"/>
<dbReference type="GO" id="GO:0004371">
    <property type="term" value="F:glycerone kinase activity"/>
    <property type="evidence" value="ECO:0007669"/>
    <property type="project" value="UniProtKB-EC"/>
</dbReference>
<dbReference type="GeneID" id="27308028"/>
<evidence type="ECO:0000256" key="1">
    <source>
        <dbReference type="ARBA" id="ARBA00003264"/>
    </source>
</evidence>
<dbReference type="GO" id="GO:0019588">
    <property type="term" value="P:anaerobic glycerol catabolic process"/>
    <property type="evidence" value="ECO:0007669"/>
    <property type="project" value="UniProtKB-UniPathway"/>
</dbReference>
<comment type="function">
    <text evidence="1">Catalyzes both the phosphorylation of dihydroxyacetone and of glyceraldehyde.</text>
</comment>
<dbReference type="InterPro" id="IPR004007">
    <property type="entry name" value="DhaL_dom"/>
</dbReference>
<dbReference type="InterPro" id="IPR004006">
    <property type="entry name" value="DhaK_dom"/>
</dbReference>
<organism evidence="15 16">
    <name type="scientific">Verruconis gallopava</name>
    <dbReference type="NCBI Taxonomy" id="253628"/>
    <lineage>
        <taxon>Eukaryota</taxon>
        <taxon>Fungi</taxon>
        <taxon>Dikarya</taxon>
        <taxon>Ascomycota</taxon>
        <taxon>Pezizomycotina</taxon>
        <taxon>Dothideomycetes</taxon>
        <taxon>Pleosporomycetidae</taxon>
        <taxon>Venturiales</taxon>
        <taxon>Sympoventuriaceae</taxon>
        <taxon>Verruconis</taxon>
    </lineage>
</organism>
<dbReference type="Gene3D" id="3.30.1180.20">
    <property type="entry name" value="Dihydroxyacetone kinase, domain 2"/>
    <property type="match status" value="1"/>
</dbReference>
<dbReference type="PROSITE" id="PS51480">
    <property type="entry name" value="DHAL"/>
    <property type="match status" value="1"/>
</dbReference>